<sequence>MEDFIEILEQKQGARFPPGSRIEIVPAAKKIYPGSTEVDDGVLALDPNSMVEELR</sequence>
<dbReference type="InParanoid" id="A0A165CJ52"/>
<organism evidence="1 2">
    <name type="scientific">Exidia glandulosa HHB12029</name>
    <dbReference type="NCBI Taxonomy" id="1314781"/>
    <lineage>
        <taxon>Eukaryota</taxon>
        <taxon>Fungi</taxon>
        <taxon>Dikarya</taxon>
        <taxon>Basidiomycota</taxon>
        <taxon>Agaricomycotina</taxon>
        <taxon>Agaricomycetes</taxon>
        <taxon>Auriculariales</taxon>
        <taxon>Exidiaceae</taxon>
        <taxon>Exidia</taxon>
    </lineage>
</organism>
<dbReference type="EMBL" id="KV426315">
    <property type="protein sequence ID" value="KZV82562.1"/>
    <property type="molecule type" value="Genomic_DNA"/>
</dbReference>
<accession>A0A165CJ52</accession>
<dbReference type="Proteomes" id="UP000077266">
    <property type="component" value="Unassembled WGS sequence"/>
</dbReference>
<gene>
    <name evidence="1" type="ORF">EXIGLDRAFT_729523</name>
</gene>
<dbReference type="AlphaFoldDB" id="A0A165CJ52"/>
<evidence type="ECO:0000313" key="2">
    <source>
        <dbReference type="Proteomes" id="UP000077266"/>
    </source>
</evidence>
<keyword evidence="2" id="KW-1185">Reference proteome</keyword>
<evidence type="ECO:0000313" key="1">
    <source>
        <dbReference type="EMBL" id="KZV82562.1"/>
    </source>
</evidence>
<proteinExistence type="predicted"/>
<protein>
    <submittedName>
        <fullName evidence="1">Uncharacterized protein</fullName>
    </submittedName>
</protein>
<name>A0A165CJ52_EXIGL</name>
<reference evidence="1 2" key="1">
    <citation type="journal article" date="2016" name="Mol. Biol. Evol.">
        <title>Comparative Genomics of Early-Diverging Mushroom-Forming Fungi Provides Insights into the Origins of Lignocellulose Decay Capabilities.</title>
        <authorList>
            <person name="Nagy L.G."/>
            <person name="Riley R."/>
            <person name="Tritt A."/>
            <person name="Adam C."/>
            <person name="Daum C."/>
            <person name="Floudas D."/>
            <person name="Sun H."/>
            <person name="Yadav J.S."/>
            <person name="Pangilinan J."/>
            <person name="Larsson K.H."/>
            <person name="Matsuura K."/>
            <person name="Barry K."/>
            <person name="Labutti K."/>
            <person name="Kuo R."/>
            <person name="Ohm R.A."/>
            <person name="Bhattacharya S.S."/>
            <person name="Shirouzu T."/>
            <person name="Yoshinaga Y."/>
            <person name="Martin F.M."/>
            <person name="Grigoriev I.V."/>
            <person name="Hibbett D.S."/>
        </authorList>
    </citation>
    <scope>NUCLEOTIDE SEQUENCE [LARGE SCALE GENOMIC DNA]</scope>
    <source>
        <strain evidence="1 2">HHB12029</strain>
    </source>
</reference>